<dbReference type="Pfam" id="PF01381">
    <property type="entry name" value="HTH_3"/>
    <property type="match status" value="1"/>
</dbReference>
<dbReference type="Gene3D" id="1.10.260.40">
    <property type="entry name" value="lambda repressor-like DNA-binding domains"/>
    <property type="match status" value="1"/>
</dbReference>
<dbReference type="SUPFAM" id="SSF47413">
    <property type="entry name" value="lambda repressor-like DNA-binding domains"/>
    <property type="match status" value="1"/>
</dbReference>
<dbReference type="GeneID" id="76729480"/>
<dbReference type="SMART" id="SM00530">
    <property type="entry name" value="HTH_XRE"/>
    <property type="match status" value="1"/>
</dbReference>
<dbReference type="EMBL" id="CP109831">
    <property type="protein sequence ID" value="UYU18748.1"/>
    <property type="molecule type" value="Genomic_DNA"/>
</dbReference>
<organism evidence="3 4">
    <name type="scientific">Methanoculleus submarinus</name>
    <dbReference type="NCBI Taxonomy" id="204050"/>
    <lineage>
        <taxon>Archaea</taxon>
        <taxon>Methanobacteriati</taxon>
        <taxon>Methanobacteriota</taxon>
        <taxon>Stenosarchaea group</taxon>
        <taxon>Methanomicrobia</taxon>
        <taxon>Methanomicrobiales</taxon>
        <taxon>Methanomicrobiaceae</taxon>
        <taxon>Methanoculleus</taxon>
    </lineage>
</organism>
<evidence type="ECO:0000313" key="3">
    <source>
        <dbReference type="EMBL" id="UYU18748.1"/>
    </source>
</evidence>
<dbReference type="PANTHER" id="PTHR46558">
    <property type="entry name" value="TRACRIPTIONAL REGULATORY PROTEIN-RELATED-RELATED"/>
    <property type="match status" value="1"/>
</dbReference>
<name>A0AAX3E9G0_9EURY</name>
<dbReference type="PROSITE" id="PS50943">
    <property type="entry name" value="HTH_CROC1"/>
    <property type="match status" value="1"/>
</dbReference>
<sequence length="72" mass="8499">MKNRIKVFRAMHDMTQEELADAIRVTRRTINSIERGKYNPSIEVAYRIAKTFGVTIEEVFCFEDGEDTEDRR</sequence>
<protein>
    <submittedName>
        <fullName evidence="3">Helix-turn-helix transcriptional regulator</fullName>
    </submittedName>
</protein>
<evidence type="ECO:0000313" key="4">
    <source>
        <dbReference type="Proteomes" id="UP001156196"/>
    </source>
</evidence>
<dbReference type="AlphaFoldDB" id="A0AAX3E9G0"/>
<dbReference type="InterPro" id="IPR010982">
    <property type="entry name" value="Lambda_DNA-bd_dom_sf"/>
</dbReference>
<keyword evidence="1" id="KW-0238">DNA-binding</keyword>
<keyword evidence="4" id="KW-1185">Reference proteome</keyword>
<dbReference type="CDD" id="cd00093">
    <property type="entry name" value="HTH_XRE"/>
    <property type="match status" value="1"/>
</dbReference>
<dbReference type="InterPro" id="IPR001387">
    <property type="entry name" value="Cro/C1-type_HTH"/>
</dbReference>
<accession>A0AAX3E9G0</accession>
<proteinExistence type="predicted"/>
<evidence type="ECO:0000259" key="2">
    <source>
        <dbReference type="PROSITE" id="PS50943"/>
    </source>
</evidence>
<gene>
    <name evidence="3" type="ORF">OH143_01270</name>
</gene>
<dbReference type="PANTHER" id="PTHR46558:SF4">
    <property type="entry name" value="DNA-BIDING PHAGE PROTEIN"/>
    <property type="match status" value="1"/>
</dbReference>
<dbReference type="GeneID" id="4847753"/>
<feature type="domain" description="HTH cro/C1-type" evidence="2">
    <location>
        <begin position="5"/>
        <end position="59"/>
    </location>
</feature>
<dbReference type="RefSeq" id="WP_011844250.1">
    <property type="nucleotide sequence ID" value="NZ_CP109831.1"/>
</dbReference>
<dbReference type="KEGG" id="msum:OH143_01270"/>
<reference evidence="3" key="1">
    <citation type="submission" date="2022-10" db="EMBL/GenBank/DDBJ databases">
        <title>Complete genome of Methanoculleus submarinus DSM 15122.</title>
        <authorList>
            <person name="Chen S.-C."/>
            <person name="Lai S.-J."/>
            <person name="You Y.-T."/>
        </authorList>
    </citation>
    <scope>NUCLEOTIDE SEQUENCE</scope>
    <source>
        <strain evidence="3">DSM 15122</strain>
    </source>
</reference>
<dbReference type="GO" id="GO:0003677">
    <property type="term" value="F:DNA binding"/>
    <property type="evidence" value="ECO:0007669"/>
    <property type="project" value="UniProtKB-KW"/>
</dbReference>
<dbReference type="Proteomes" id="UP001156196">
    <property type="component" value="Chromosome"/>
</dbReference>
<evidence type="ECO:0000256" key="1">
    <source>
        <dbReference type="ARBA" id="ARBA00023125"/>
    </source>
</evidence>